<dbReference type="SUPFAM" id="SSF161070">
    <property type="entry name" value="SNF-like"/>
    <property type="match status" value="1"/>
</dbReference>
<dbReference type="Proteomes" id="UP000014760">
    <property type="component" value="Unassembled WGS sequence"/>
</dbReference>
<evidence type="ECO:0000256" key="9">
    <source>
        <dbReference type="PIRSR" id="PIRSR600175-2"/>
    </source>
</evidence>
<feature type="transmembrane region" description="Helical" evidence="11">
    <location>
        <begin position="458"/>
        <end position="476"/>
    </location>
</feature>
<evidence type="ECO:0000256" key="4">
    <source>
        <dbReference type="ARBA" id="ARBA00022692"/>
    </source>
</evidence>
<dbReference type="PROSITE" id="PS50267">
    <property type="entry name" value="NA_NEUROTRAN_SYMP_3"/>
    <property type="match status" value="1"/>
</dbReference>
<organism evidence="12">
    <name type="scientific">Capitella teleta</name>
    <name type="common">Polychaete worm</name>
    <dbReference type="NCBI Taxonomy" id="283909"/>
    <lineage>
        <taxon>Eukaryota</taxon>
        <taxon>Metazoa</taxon>
        <taxon>Spiralia</taxon>
        <taxon>Lophotrochozoa</taxon>
        <taxon>Annelida</taxon>
        <taxon>Polychaeta</taxon>
        <taxon>Sedentaria</taxon>
        <taxon>Scolecida</taxon>
        <taxon>Capitellidae</taxon>
        <taxon>Capitella</taxon>
    </lineage>
</organism>
<feature type="transmembrane region" description="Helical" evidence="11">
    <location>
        <begin position="242"/>
        <end position="259"/>
    </location>
</feature>
<feature type="transmembrane region" description="Helical" evidence="11">
    <location>
        <begin position="324"/>
        <end position="345"/>
    </location>
</feature>
<feature type="binding site" evidence="8">
    <location>
        <position position="330"/>
    </location>
    <ligand>
        <name>Na(+)</name>
        <dbReference type="ChEBI" id="CHEBI:29101"/>
        <label>1</label>
    </ligand>
</feature>
<keyword evidence="4 11" id="KW-0812">Transmembrane</keyword>
<keyword evidence="6 11" id="KW-0472">Membrane</keyword>
<evidence type="ECO:0000256" key="1">
    <source>
        <dbReference type="ARBA" id="ARBA00004141"/>
    </source>
</evidence>
<keyword evidence="14" id="KW-1185">Reference proteome</keyword>
<feature type="binding site" evidence="8">
    <location>
        <position position="58"/>
    </location>
    <ligand>
        <name>Na(+)</name>
        <dbReference type="ChEBI" id="CHEBI:29101"/>
        <label>1</label>
    </ligand>
</feature>
<dbReference type="PROSITE" id="PS00754">
    <property type="entry name" value="NA_NEUROTRAN_SYMP_2"/>
    <property type="match status" value="1"/>
</dbReference>
<comment type="subcellular location">
    <subcellularLocation>
        <location evidence="1">Membrane</location>
        <topology evidence="1">Multi-pass membrane protein</topology>
    </subcellularLocation>
</comment>
<dbReference type="EnsemblMetazoa" id="CapteT172788">
    <property type="protein sequence ID" value="CapteP172788"/>
    <property type="gene ID" value="CapteG172788"/>
</dbReference>
<dbReference type="Pfam" id="PF00209">
    <property type="entry name" value="SNF"/>
    <property type="match status" value="1"/>
</dbReference>
<name>R7UFS1_CAPTE</name>
<dbReference type="EMBL" id="AMQN01008986">
    <property type="status" value="NOT_ANNOTATED_CDS"/>
    <property type="molecule type" value="Genomic_DNA"/>
</dbReference>
<dbReference type="OrthoDB" id="6581954at2759"/>
<evidence type="ECO:0000256" key="6">
    <source>
        <dbReference type="ARBA" id="ARBA00023136"/>
    </source>
</evidence>
<dbReference type="GO" id="GO:0005886">
    <property type="term" value="C:plasma membrane"/>
    <property type="evidence" value="ECO:0007669"/>
    <property type="project" value="TreeGrafter"/>
</dbReference>
<feature type="transmembrane region" description="Helical" evidence="11">
    <location>
        <begin position="52"/>
        <end position="70"/>
    </location>
</feature>
<feature type="binding site" evidence="8">
    <location>
        <position position="298"/>
    </location>
    <ligand>
        <name>Na(+)</name>
        <dbReference type="ChEBI" id="CHEBI:29101"/>
        <label>1</label>
    </ligand>
</feature>
<keyword evidence="5 11" id="KW-1133">Transmembrane helix</keyword>
<keyword evidence="8" id="KW-0915">Sodium</keyword>
<dbReference type="PRINTS" id="PR00176">
    <property type="entry name" value="NANEUSMPORT"/>
</dbReference>
<dbReference type="PANTHER" id="PTHR11616">
    <property type="entry name" value="SODIUM/CHLORIDE DEPENDENT TRANSPORTER"/>
    <property type="match status" value="1"/>
</dbReference>
<proteinExistence type="inferred from homology"/>
<feature type="binding site" evidence="8">
    <location>
        <position position="395"/>
    </location>
    <ligand>
        <name>Na(+)</name>
        <dbReference type="ChEBI" id="CHEBI:29101"/>
        <label>1</label>
    </ligand>
</feature>
<feature type="transmembrane region" description="Helical" evidence="11">
    <location>
        <begin position="82"/>
        <end position="103"/>
    </location>
</feature>
<feature type="transmembrane region" description="Helical" evidence="11">
    <location>
        <begin position="124"/>
        <end position="151"/>
    </location>
</feature>
<dbReference type="InterPro" id="IPR037272">
    <property type="entry name" value="SNS_sf"/>
</dbReference>
<feature type="binding site" evidence="8">
    <location>
        <position position="61"/>
    </location>
    <ligand>
        <name>Na(+)</name>
        <dbReference type="ChEBI" id="CHEBI:29101"/>
        <label>1</label>
    </ligand>
</feature>
<keyword evidence="9" id="KW-1015">Disulfide bond</keyword>
<dbReference type="NCBIfam" id="NF037979">
    <property type="entry name" value="Na_transp"/>
    <property type="match status" value="1"/>
</dbReference>
<feature type="transmembrane region" description="Helical" evidence="11">
    <location>
        <begin position="291"/>
        <end position="312"/>
    </location>
</feature>
<feature type="transmembrane region" description="Helical" evidence="11">
    <location>
        <begin position="213"/>
        <end position="233"/>
    </location>
</feature>
<evidence type="ECO:0008006" key="15">
    <source>
        <dbReference type="Google" id="ProtNLM"/>
    </source>
</evidence>
<evidence type="ECO:0000256" key="11">
    <source>
        <dbReference type="SAM" id="Phobius"/>
    </source>
</evidence>
<keyword evidence="3" id="KW-0813">Transport</keyword>
<evidence type="ECO:0000313" key="14">
    <source>
        <dbReference type="Proteomes" id="UP000014760"/>
    </source>
</evidence>
<dbReference type="PANTHER" id="PTHR11616:SF321">
    <property type="entry name" value="SODIUM-DEPENDENT NUTRIENT AMINO ACID TRANSPORTER 1-RELATED"/>
    <property type="match status" value="1"/>
</dbReference>
<feature type="transmembrane region" description="Helical" evidence="11">
    <location>
        <begin position="381"/>
        <end position="403"/>
    </location>
</feature>
<reference evidence="12 14" key="2">
    <citation type="journal article" date="2013" name="Nature">
        <title>Insights into bilaterian evolution from three spiralian genomes.</title>
        <authorList>
            <person name="Simakov O."/>
            <person name="Marletaz F."/>
            <person name="Cho S.J."/>
            <person name="Edsinger-Gonzales E."/>
            <person name="Havlak P."/>
            <person name="Hellsten U."/>
            <person name="Kuo D.H."/>
            <person name="Larsson T."/>
            <person name="Lv J."/>
            <person name="Arendt D."/>
            <person name="Savage R."/>
            <person name="Osoegawa K."/>
            <person name="de Jong P."/>
            <person name="Grimwood J."/>
            <person name="Chapman J.A."/>
            <person name="Shapiro H."/>
            <person name="Aerts A."/>
            <person name="Otillar R.P."/>
            <person name="Terry A.Y."/>
            <person name="Boore J.L."/>
            <person name="Grigoriev I.V."/>
            <person name="Lindberg D.R."/>
            <person name="Seaver E.C."/>
            <person name="Weisblat D.A."/>
            <person name="Putnam N.H."/>
            <person name="Rokhsar D.S."/>
        </authorList>
    </citation>
    <scope>NUCLEOTIDE SEQUENCE</scope>
    <source>
        <strain evidence="12 14">I ESC-2004</strain>
    </source>
</reference>
<reference evidence="14" key="1">
    <citation type="submission" date="2012-12" db="EMBL/GenBank/DDBJ databases">
        <authorList>
            <person name="Hellsten U."/>
            <person name="Grimwood J."/>
            <person name="Chapman J.A."/>
            <person name="Shapiro H."/>
            <person name="Aerts A."/>
            <person name="Otillar R.P."/>
            <person name="Terry A.Y."/>
            <person name="Boore J.L."/>
            <person name="Simakov O."/>
            <person name="Marletaz F."/>
            <person name="Cho S.-J."/>
            <person name="Edsinger-Gonzales E."/>
            <person name="Havlak P."/>
            <person name="Kuo D.-H."/>
            <person name="Larsson T."/>
            <person name="Lv J."/>
            <person name="Arendt D."/>
            <person name="Savage R."/>
            <person name="Osoegawa K."/>
            <person name="de Jong P."/>
            <person name="Lindberg D.R."/>
            <person name="Seaver E.C."/>
            <person name="Weisblat D.A."/>
            <person name="Putnam N.H."/>
            <person name="Grigoriev I.V."/>
            <person name="Rokhsar D.S."/>
        </authorList>
    </citation>
    <scope>NUCLEOTIDE SEQUENCE</scope>
    <source>
        <strain evidence="14">I ESC-2004</strain>
    </source>
</reference>
<comment type="similarity">
    <text evidence="2">Belongs to the sodium:neurotransmitter symporter (SNF) (TC 2.A.22) family.</text>
</comment>
<keyword evidence="7" id="KW-0325">Glycoprotein</keyword>
<dbReference type="GO" id="GO:0046872">
    <property type="term" value="F:metal ion binding"/>
    <property type="evidence" value="ECO:0007669"/>
    <property type="project" value="UniProtKB-KW"/>
</dbReference>
<dbReference type="GO" id="GO:0089718">
    <property type="term" value="P:amino acid import across plasma membrane"/>
    <property type="evidence" value="ECO:0007669"/>
    <property type="project" value="TreeGrafter"/>
</dbReference>
<sequence length="636" mass="70956">MIWCFSQENDGAQVQFKNGEITFSPEPTPPGPLTTSTDPREERATWSGKAEFLLTAVGFAVGLGNVWRFPHLCYSNGGGAFLIPYTLMLAFAGLPLFFLELAFGQYASLGTITIWRVCPLFKGVGYTMLSISLLVALYYNVIIAYCLFYFFASFTNHLPWSGCSHDWNSIYCTENRFANETVFGHPRAPAVEYWENYVLGMDDMTDVGHLGEVRWRVALCLMLAWLIVFLCIIKGIKTSGKVVYFTATFPYFILLILFIRGLTLSGSAKGIEYYLKPDMKKMSHAKVWKDAAVQILYSLGPGFGANLTMGSFNKFKNNCYKDAIIVSVINCGTSVFAGFVIFAVLGHMAERSGVEVDQVVSKGPGLAFIAYPEGLALMPGAAIWSILFFFMLFVLGLGSQFPGIQCISTGLTDEFPNIFKHRSLVTFGVCFVLFICGLPCVTRGGMYVIELIDKSCTSFPLLITTMTEALIISWIYGYKRFSSDIELMLGFRPNIYWVLCWTCFTPLIILFILIASCIDYEPVAYHGYLFPEWAQAVGWLLSAGTISFIPLWMVIKVCNCIGSWKALSWVLSGIHSFKSLNLRSLIEPSEKWGPALQINRLPPPPMHTTVHAEDCVHTDDTHILSAPHSVHTDSYI</sequence>
<dbReference type="GO" id="GO:0005283">
    <property type="term" value="F:amino acid:sodium symporter activity"/>
    <property type="evidence" value="ECO:0007669"/>
    <property type="project" value="TreeGrafter"/>
</dbReference>
<evidence type="ECO:0000256" key="8">
    <source>
        <dbReference type="PIRSR" id="PIRSR600175-1"/>
    </source>
</evidence>
<evidence type="ECO:0000256" key="2">
    <source>
        <dbReference type="ARBA" id="ARBA00006459"/>
    </source>
</evidence>
<dbReference type="EMBL" id="KB304341">
    <property type="protein sequence ID" value="ELU02127.1"/>
    <property type="molecule type" value="Genomic_DNA"/>
</dbReference>
<feature type="binding site" evidence="8">
    <location>
        <position position="60"/>
    </location>
    <ligand>
        <name>Na(+)</name>
        <dbReference type="ChEBI" id="CHEBI:29101"/>
        <label>1</label>
    </ligand>
</feature>
<feature type="transmembrane region" description="Helical" evidence="11">
    <location>
        <begin position="496"/>
        <end position="516"/>
    </location>
</feature>
<feature type="disulfide bond" evidence="9">
    <location>
        <begin position="163"/>
        <end position="172"/>
    </location>
</feature>
<dbReference type="InterPro" id="IPR000175">
    <property type="entry name" value="Na/ntran_symport"/>
</dbReference>
<keyword evidence="8" id="KW-0479">Metal-binding</keyword>
<gene>
    <name evidence="12" type="ORF">CAPTEDRAFT_172788</name>
</gene>
<feature type="region of interest" description="Disordered" evidence="10">
    <location>
        <begin position="20"/>
        <end position="40"/>
    </location>
</feature>
<evidence type="ECO:0000256" key="3">
    <source>
        <dbReference type="ARBA" id="ARBA00022448"/>
    </source>
</evidence>
<dbReference type="OMA" id="IIAMLEC"/>
<feature type="transmembrane region" description="Helical" evidence="11">
    <location>
        <begin position="536"/>
        <end position="555"/>
    </location>
</feature>
<feature type="binding site" evidence="8">
    <location>
        <position position="399"/>
    </location>
    <ligand>
        <name>Na(+)</name>
        <dbReference type="ChEBI" id="CHEBI:29101"/>
        <label>1</label>
    </ligand>
</feature>
<feature type="transmembrane region" description="Helical" evidence="11">
    <location>
        <begin position="424"/>
        <end position="446"/>
    </location>
</feature>
<protein>
    <recommendedName>
        <fullName evidence="15">Transporter</fullName>
    </recommendedName>
</protein>
<evidence type="ECO:0000313" key="12">
    <source>
        <dbReference type="EMBL" id="ELU02127.1"/>
    </source>
</evidence>
<dbReference type="HOGENOM" id="CLU_006855_9_5_1"/>
<evidence type="ECO:0000256" key="10">
    <source>
        <dbReference type="SAM" id="MobiDB-lite"/>
    </source>
</evidence>
<evidence type="ECO:0000256" key="7">
    <source>
        <dbReference type="ARBA" id="ARBA00023180"/>
    </source>
</evidence>
<accession>R7UFS1</accession>
<reference evidence="13" key="3">
    <citation type="submission" date="2015-06" db="UniProtKB">
        <authorList>
            <consortium name="EnsemblMetazoa"/>
        </authorList>
    </citation>
    <scope>IDENTIFICATION</scope>
</reference>
<dbReference type="AlphaFoldDB" id="R7UFS1"/>
<feature type="binding site" evidence="8">
    <location>
        <position position="65"/>
    </location>
    <ligand>
        <name>Na(+)</name>
        <dbReference type="ChEBI" id="CHEBI:29101"/>
        <label>1</label>
    </ligand>
</feature>
<evidence type="ECO:0000313" key="13">
    <source>
        <dbReference type="EnsemblMetazoa" id="CapteP172788"/>
    </source>
</evidence>
<evidence type="ECO:0000256" key="5">
    <source>
        <dbReference type="ARBA" id="ARBA00022989"/>
    </source>
</evidence>